<dbReference type="Gene3D" id="1.20.5.1930">
    <property type="match status" value="1"/>
</dbReference>
<keyword evidence="4" id="KW-0472">Membrane</keyword>
<dbReference type="GO" id="GO:0016020">
    <property type="term" value="C:membrane"/>
    <property type="evidence" value="ECO:0007669"/>
    <property type="project" value="InterPro"/>
</dbReference>
<organism evidence="6 7">
    <name type="scientific">Kutzneria buriramensis</name>
    <dbReference type="NCBI Taxonomy" id="1045776"/>
    <lineage>
        <taxon>Bacteria</taxon>
        <taxon>Bacillati</taxon>
        <taxon>Actinomycetota</taxon>
        <taxon>Actinomycetes</taxon>
        <taxon>Pseudonocardiales</taxon>
        <taxon>Pseudonocardiaceae</taxon>
        <taxon>Kutzneria</taxon>
    </lineage>
</organism>
<feature type="transmembrane region" description="Helical" evidence="4">
    <location>
        <begin position="148"/>
        <end position="165"/>
    </location>
</feature>
<feature type="transmembrane region" description="Helical" evidence="4">
    <location>
        <begin position="83"/>
        <end position="102"/>
    </location>
</feature>
<evidence type="ECO:0000256" key="2">
    <source>
        <dbReference type="ARBA" id="ARBA00022777"/>
    </source>
</evidence>
<dbReference type="AlphaFoldDB" id="A0A3E0HCS3"/>
<name>A0A3E0HCS3_9PSEU</name>
<reference evidence="6 7" key="1">
    <citation type="submission" date="2018-08" db="EMBL/GenBank/DDBJ databases">
        <title>Genomic Encyclopedia of Archaeal and Bacterial Type Strains, Phase II (KMG-II): from individual species to whole genera.</title>
        <authorList>
            <person name="Goeker M."/>
        </authorList>
    </citation>
    <scope>NUCLEOTIDE SEQUENCE [LARGE SCALE GENOMIC DNA]</scope>
    <source>
        <strain evidence="6 7">DSM 45791</strain>
    </source>
</reference>
<protein>
    <submittedName>
        <fullName evidence="6">Two-component system sensor histidine kinase DesK</fullName>
    </submittedName>
</protein>
<dbReference type="Pfam" id="PF07730">
    <property type="entry name" value="HisKA_3"/>
    <property type="match status" value="1"/>
</dbReference>
<dbReference type="InterPro" id="IPR050482">
    <property type="entry name" value="Sensor_HK_TwoCompSys"/>
</dbReference>
<dbReference type="EMBL" id="QUNO01000010">
    <property type="protein sequence ID" value="REH42586.1"/>
    <property type="molecule type" value="Genomic_DNA"/>
</dbReference>
<evidence type="ECO:0000313" key="7">
    <source>
        <dbReference type="Proteomes" id="UP000256269"/>
    </source>
</evidence>
<evidence type="ECO:0000256" key="4">
    <source>
        <dbReference type="SAM" id="Phobius"/>
    </source>
</evidence>
<proteinExistence type="predicted"/>
<dbReference type="PANTHER" id="PTHR24421:SF63">
    <property type="entry name" value="SENSOR HISTIDINE KINASE DESK"/>
    <property type="match status" value="1"/>
</dbReference>
<sequence>MAMANACSSARADGEQTDRRRRLGATAFSCVFLVWAVSGVQELASANTPVGLKTAQLAVTIAYLLSYPVGTWLSSFERPRLKVWYVALATVLGLATLALDGLDSSALLIYLVALSAMMLTGRAAFVFAGCVTAVAFTASAFVPGGPDWGTLVLMVVLTIGVTSFAKVGGDLKVANQEVARLAVAEERARVARDVHDVLGHSLTTVTLKLGLVRRLLETKPEEVERLIVEVGEAEQLSRQALSEVRATLSGYRSASLSAEVAGARAALASAGITADLPRAVDNVLPAYQESFAYVLREGVTNVLRHSGATSCEVRLGESWLEVRDNGRATVADAGASRADGGGAGLTGLADRLAAIGGRIDAGPVPGGGFLLRASVPEQVPV</sequence>
<dbReference type="InterPro" id="IPR036890">
    <property type="entry name" value="HATPase_C_sf"/>
</dbReference>
<feature type="transmembrane region" description="Helical" evidence="4">
    <location>
        <begin position="55"/>
        <end position="76"/>
    </location>
</feature>
<dbReference type="PANTHER" id="PTHR24421">
    <property type="entry name" value="NITRATE/NITRITE SENSOR PROTEIN NARX-RELATED"/>
    <property type="match status" value="1"/>
</dbReference>
<evidence type="ECO:0000256" key="1">
    <source>
        <dbReference type="ARBA" id="ARBA00022679"/>
    </source>
</evidence>
<dbReference type="GO" id="GO:0046983">
    <property type="term" value="F:protein dimerization activity"/>
    <property type="evidence" value="ECO:0007669"/>
    <property type="project" value="InterPro"/>
</dbReference>
<dbReference type="OrthoDB" id="5241784at2"/>
<comment type="caution">
    <text evidence="6">The sequence shown here is derived from an EMBL/GenBank/DDBJ whole genome shotgun (WGS) entry which is preliminary data.</text>
</comment>
<evidence type="ECO:0000313" key="6">
    <source>
        <dbReference type="EMBL" id="REH42586.1"/>
    </source>
</evidence>
<accession>A0A3E0HCS3</accession>
<feature type="transmembrane region" description="Helical" evidence="4">
    <location>
        <begin position="108"/>
        <end position="136"/>
    </location>
</feature>
<keyword evidence="1" id="KW-0808">Transferase</keyword>
<dbReference type="CDD" id="cd16917">
    <property type="entry name" value="HATPase_UhpB-NarQ-NarX-like"/>
    <property type="match status" value="1"/>
</dbReference>
<evidence type="ECO:0000256" key="3">
    <source>
        <dbReference type="ARBA" id="ARBA00023012"/>
    </source>
</evidence>
<dbReference type="GO" id="GO:0000155">
    <property type="term" value="F:phosphorelay sensor kinase activity"/>
    <property type="evidence" value="ECO:0007669"/>
    <property type="project" value="InterPro"/>
</dbReference>
<keyword evidence="4" id="KW-0812">Transmembrane</keyword>
<keyword evidence="3" id="KW-0902">Two-component regulatory system</keyword>
<keyword evidence="2 6" id="KW-0418">Kinase</keyword>
<dbReference type="InterPro" id="IPR011712">
    <property type="entry name" value="Sig_transdc_His_kin_sub3_dim/P"/>
</dbReference>
<evidence type="ECO:0000259" key="5">
    <source>
        <dbReference type="Pfam" id="PF07730"/>
    </source>
</evidence>
<dbReference type="Proteomes" id="UP000256269">
    <property type="component" value="Unassembled WGS sequence"/>
</dbReference>
<gene>
    <name evidence="6" type="ORF">BCF44_11082</name>
</gene>
<dbReference type="Gene3D" id="3.30.565.10">
    <property type="entry name" value="Histidine kinase-like ATPase, C-terminal domain"/>
    <property type="match status" value="1"/>
</dbReference>
<keyword evidence="4" id="KW-1133">Transmembrane helix</keyword>
<feature type="domain" description="Signal transduction histidine kinase subgroup 3 dimerisation and phosphoacceptor" evidence="5">
    <location>
        <begin position="186"/>
        <end position="255"/>
    </location>
</feature>
<keyword evidence="7" id="KW-1185">Reference proteome</keyword>
<dbReference type="SUPFAM" id="SSF55874">
    <property type="entry name" value="ATPase domain of HSP90 chaperone/DNA topoisomerase II/histidine kinase"/>
    <property type="match status" value="1"/>
</dbReference>